<evidence type="ECO:0000313" key="3">
    <source>
        <dbReference type="Proteomes" id="UP001286313"/>
    </source>
</evidence>
<protein>
    <recommendedName>
        <fullName evidence="4">Secreted protein</fullName>
    </recommendedName>
</protein>
<dbReference type="AlphaFoldDB" id="A0AAE1GA31"/>
<evidence type="ECO:0000313" key="2">
    <source>
        <dbReference type="EMBL" id="KAK3888870.1"/>
    </source>
</evidence>
<reference evidence="2" key="1">
    <citation type="submission" date="2023-10" db="EMBL/GenBank/DDBJ databases">
        <title>Genome assemblies of two species of porcelain crab, Petrolisthes cinctipes and Petrolisthes manimaculis (Anomura: Porcellanidae).</title>
        <authorList>
            <person name="Angst P."/>
        </authorList>
    </citation>
    <scope>NUCLEOTIDE SEQUENCE</scope>
    <source>
        <strain evidence="2">PB745_01</strain>
        <tissue evidence="2">Gill</tissue>
    </source>
</reference>
<dbReference type="Proteomes" id="UP001286313">
    <property type="component" value="Unassembled WGS sequence"/>
</dbReference>
<evidence type="ECO:0008006" key="4">
    <source>
        <dbReference type="Google" id="ProtNLM"/>
    </source>
</evidence>
<feature type="chain" id="PRO_5042176658" description="Secreted protein" evidence="1">
    <location>
        <begin position="26"/>
        <end position="109"/>
    </location>
</feature>
<dbReference type="EMBL" id="JAWQEG010000525">
    <property type="protein sequence ID" value="KAK3888870.1"/>
    <property type="molecule type" value="Genomic_DNA"/>
</dbReference>
<organism evidence="2 3">
    <name type="scientific">Petrolisthes cinctipes</name>
    <name type="common">Flat porcelain crab</name>
    <dbReference type="NCBI Taxonomy" id="88211"/>
    <lineage>
        <taxon>Eukaryota</taxon>
        <taxon>Metazoa</taxon>
        <taxon>Ecdysozoa</taxon>
        <taxon>Arthropoda</taxon>
        <taxon>Crustacea</taxon>
        <taxon>Multicrustacea</taxon>
        <taxon>Malacostraca</taxon>
        <taxon>Eumalacostraca</taxon>
        <taxon>Eucarida</taxon>
        <taxon>Decapoda</taxon>
        <taxon>Pleocyemata</taxon>
        <taxon>Anomura</taxon>
        <taxon>Galatheoidea</taxon>
        <taxon>Porcellanidae</taxon>
        <taxon>Petrolisthes</taxon>
    </lineage>
</organism>
<gene>
    <name evidence="2" type="ORF">Pcinc_007103</name>
</gene>
<evidence type="ECO:0000256" key="1">
    <source>
        <dbReference type="SAM" id="SignalP"/>
    </source>
</evidence>
<keyword evidence="1" id="KW-0732">Signal</keyword>
<accession>A0AAE1GA31</accession>
<feature type="signal peptide" evidence="1">
    <location>
        <begin position="1"/>
        <end position="25"/>
    </location>
</feature>
<name>A0AAE1GA31_PETCI</name>
<proteinExistence type="predicted"/>
<keyword evidence="3" id="KW-1185">Reference proteome</keyword>
<sequence>MVRVLLVTVVVAMLELTLLPNPGRSESMLCYVCMPSLSTGNLLNRDAAAWWRGRIARTWPNVSVADLGWCDQMTQEEKFVKRCDYGDVNTACVNVTTSKICYQFYRVTN</sequence>
<comment type="caution">
    <text evidence="2">The sequence shown here is derived from an EMBL/GenBank/DDBJ whole genome shotgun (WGS) entry which is preliminary data.</text>
</comment>